<dbReference type="SUPFAM" id="SSF103473">
    <property type="entry name" value="MFS general substrate transporter"/>
    <property type="match status" value="1"/>
</dbReference>
<reference evidence="9" key="1">
    <citation type="submission" date="2022-03" db="EMBL/GenBank/DDBJ databases">
        <authorList>
            <person name="Santos J.D.N."/>
            <person name="Kallscheuer N."/>
            <person name="Jogler C."/>
            <person name="Lage O.M."/>
        </authorList>
    </citation>
    <scope>NUCLEOTIDE SEQUENCE</scope>
    <source>
        <strain evidence="9">M600PL45_2</strain>
    </source>
</reference>
<gene>
    <name evidence="9" type="ORF">MMA15_26475</name>
</gene>
<feature type="transmembrane region" description="Helical" evidence="7">
    <location>
        <begin position="89"/>
        <end position="107"/>
    </location>
</feature>
<feature type="transmembrane region" description="Helical" evidence="7">
    <location>
        <begin position="402"/>
        <end position="422"/>
    </location>
</feature>
<dbReference type="PANTHER" id="PTHR43045:SF1">
    <property type="entry name" value="SHIKIMATE TRANSPORTER"/>
    <property type="match status" value="1"/>
</dbReference>
<name>A0ABS9T5L6_9ACTN</name>
<evidence type="ECO:0000313" key="10">
    <source>
        <dbReference type="Proteomes" id="UP001166784"/>
    </source>
</evidence>
<evidence type="ECO:0000256" key="1">
    <source>
        <dbReference type="ARBA" id="ARBA00004651"/>
    </source>
</evidence>
<dbReference type="InterPro" id="IPR011701">
    <property type="entry name" value="MFS"/>
</dbReference>
<dbReference type="CDD" id="cd17369">
    <property type="entry name" value="MFS_ShiA_like"/>
    <property type="match status" value="1"/>
</dbReference>
<evidence type="ECO:0000259" key="8">
    <source>
        <dbReference type="PROSITE" id="PS50850"/>
    </source>
</evidence>
<evidence type="ECO:0000256" key="7">
    <source>
        <dbReference type="SAM" id="Phobius"/>
    </source>
</evidence>
<keyword evidence="3" id="KW-1003">Cell membrane</keyword>
<keyword evidence="4 7" id="KW-0812">Transmembrane</keyword>
<dbReference type="Pfam" id="PF07690">
    <property type="entry name" value="MFS_1"/>
    <property type="match status" value="1"/>
</dbReference>
<protein>
    <submittedName>
        <fullName evidence="9">MHS family MFS transporter</fullName>
    </submittedName>
</protein>
<evidence type="ECO:0000256" key="4">
    <source>
        <dbReference type="ARBA" id="ARBA00022692"/>
    </source>
</evidence>
<proteinExistence type="predicted"/>
<dbReference type="InterPro" id="IPR020846">
    <property type="entry name" value="MFS_dom"/>
</dbReference>
<feature type="transmembrane region" description="Helical" evidence="7">
    <location>
        <begin position="16"/>
        <end position="37"/>
    </location>
</feature>
<comment type="caution">
    <text evidence="9">The sequence shown here is derived from an EMBL/GenBank/DDBJ whole genome shotgun (WGS) entry which is preliminary data.</text>
</comment>
<dbReference type="PANTHER" id="PTHR43045">
    <property type="entry name" value="SHIKIMATE TRANSPORTER"/>
    <property type="match status" value="1"/>
</dbReference>
<keyword evidence="10" id="KW-1185">Reference proteome</keyword>
<evidence type="ECO:0000256" key="5">
    <source>
        <dbReference type="ARBA" id="ARBA00022989"/>
    </source>
</evidence>
<keyword evidence="2" id="KW-0813">Transport</keyword>
<feature type="transmembrane region" description="Helical" evidence="7">
    <location>
        <begin position="113"/>
        <end position="133"/>
    </location>
</feature>
<dbReference type="Proteomes" id="UP001166784">
    <property type="component" value="Unassembled WGS sequence"/>
</dbReference>
<feature type="transmembrane region" description="Helical" evidence="7">
    <location>
        <begin position="57"/>
        <end position="77"/>
    </location>
</feature>
<dbReference type="InterPro" id="IPR036259">
    <property type="entry name" value="MFS_trans_sf"/>
</dbReference>
<feature type="transmembrane region" description="Helical" evidence="7">
    <location>
        <begin position="333"/>
        <end position="352"/>
    </location>
</feature>
<evidence type="ECO:0000256" key="6">
    <source>
        <dbReference type="ARBA" id="ARBA00023136"/>
    </source>
</evidence>
<evidence type="ECO:0000313" key="9">
    <source>
        <dbReference type="EMBL" id="MCH6163817.1"/>
    </source>
</evidence>
<dbReference type="EMBL" id="JAKWJU010000002">
    <property type="protein sequence ID" value="MCH6163817.1"/>
    <property type="molecule type" value="Genomic_DNA"/>
</dbReference>
<keyword evidence="6 7" id="KW-0472">Membrane</keyword>
<evidence type="ECO:0000256" key="2">
    <source>
        <dbReference type="ARBA" id="ARBA00022448"/>
    </source>
</evidence>
<feature type="transmembrane region" description="Helical" evidence="7">
    <location>
        <begin position="190"/>
        <end position="207"/>
    </location>
</feature>
<sequence>MSQSGNGTSQKQSRRVAVATFVGSAIEWYDFFIYGTAAALVFNKLYFPEASPTSGTLLAFATFATGWLARPIGGVLAGHFGDRLSRKNMLVVTVMGMGLSTVLVGLLPTYATIGVAAPILLVVLRVIQGLAVGGEYGGSVVMALEHAKTGRRGVAASWPQVGVPAGLVLGTGVFYAFATMPEETFLSWGWRIPFLLSFVLVVFGLVIRVKIVESPVFAEAQDRGTVVRIPLVEVVRNHWRRVLLIMVAHIAPNTFFYTFATFVLSYATTQLGFSTGSVLIGVSLAAVVEVITLPMFARLSDRLGRRPVYIAGLAGLALITFPFFWILELRSGWALFGALAIGLGVAHSAVFGTQASFFSELFPTAIRYTGLSMGYQVAGALFGGPLPIIATALITATAGAPWLFAAYMVATAVVSAAAAFLAPETSRLEFKEDRPAGVHAEKVAVES</sequence>
<feature type="transmembrane region" description="Helical" evidence="7">
    <location>
        <begin position="373"/>
        <end position="396"/>
    </location>
</feature>
<feature type="transmembrane region" description="Helical" evidence="7">
    <location>
        <begin position="308"/>
        <end position="327"/>
    </location>
</feature>
<comment type="subcellular location">
    <subcellularLocation>
        <location evidence="1">Cell membrane</location>
        <topology evidence="1">Multi-pass membrane protein</topology>
    </subcellularLocation>
</comment>
<organism evidence="9 10">
    <name type="scientific">Streptomyces marispadix</name>
    <dbReference type="NCBI Taxonomy" id="2922868"/>
    <lineage>
        <taxon>Bacteria</taxon>
        <taxon>Bacillati</taxon>
        <taxon>Actinomycetota</taxon>
        <taxon>Actinomycetes</taxon>
        <taxon>Kitasatosporales</taxon>
        <taxon>Streptomycetaceae</taxon>
        <taxon>Streptomyces</taxon>
    </lineage>
</organism>
<feature type="transmembrane region" description="Helical" evidence="7">
    <location>
        <begin position="154"/>
        <end position="178"/>
    </location>
</feature>
<reference evidence="9" key="2">
    <citation type="journal article" date="2023" name="Int. J. Syst. Evol. Microbiol.">
        <title>Streptomyces marispadix sp. nov., isolated from marine beach sediment of the Northern Coast of Portugal.</title>
        <authorList>
            <person name="dos Santos J.D.N."/>
            <person name="Vitorino I.R."/>
            <person name="Kallscheuer N."/>
            <person name="Srivastava A."/>
            <person name="Krautwurst S."/>
            <person name="Marz M."/>
            <person name="Jogler C."/>
            <person name="Lobo Da Cunha A."/>
            <person name="Catita J."/>
            <person name="Goncalves H."/>
            <person name="Gonzalez I."/>
            <person name="Reyes F."/>
            <person name="Lage O.M."/>
        </authorList>
    </citation>
    <scope>NUCLEOTIDE SEQUENCE</scope>
    <source>
        <strain evidence="9">M600PL45_2</strain>
    </source>
</reference>
<evidence type="ECO:0000256" key="3">
    <source>
        <dbReference type="ARBA" id="ARBA00022475"/>
    </source>
</evidence>
<feature type="transmembrane region" description="Helical" evidence="7">
    <location>
        <begin position="242"/>
        <end position="267"/>
    </location>
</feature>
<dbReference type="PROSITE" id="PS50850">
    <property type="entry name" value="MFS"/>
    <property type="match status" value="1"/>
</dbReference>
<dbReference type="RefSeq" id="WP_241062682.1">
    <property type="nucleotide sequence ID" value="NZ_JAKWJU010000002.1"/>
</dbReference>
<feature type="domain" description="Major facilitator superfamily (MFS) profile" evidence="8">
    <location>
        <begin position="16"/>
        <end position="426"/>
    </location>
</feature>
<keyword evidence="5 7" id="KW-1133">Transmembrane helix</keyword>
<dbReference type="Gene3D" id="1.20.1250.20">
    <property type="entry name" value="MFS general substrate transporter like domains"/>
    <property type="match status" value="2"/>
</dbReference>
<accession>A0ABS9T5L6</accession>
<feature type="transmembrane region" description="Helical" evidence="7">
    <location>
        <begin position="273"/>
        <end position="296"/>
    </location>
</feature>